<name>A0A5C1EBH6_9RHOO</name>
<comment type="similarity">
    <text evidence="2 4">Belongs to the pterin-4-alpha-carbinolamine dehydratase family.</text>
</comment>
<dbReference type="NCBIfam" id="NF002017">
    <property type="entry name" value="PRK00823.1-2"/>
    <property type="match status" value="1"/>
</dbReference>
<evidence type="ECO:0000256" key="2">
    <source>
        <dbReference type="ARBA" id="ARBA00006472"/>
    </source>
</evidence>
<dbReference type="Pfam" id="PF01329">
    <property type="entry name" value="Pterin_4a"/>
    <property type="match status" value="1"/>
</dbReference>
<evidence type="ECO:0000313" key="6">
    <source>
        <dbReference type="Proteomes" id="UP000323671"/>
    </source>
</evidence>
<comment type="catalytic activity">
    <reaction evidence="1 4">
        <text>(4aS,6R)-4a-hydroxy-L-erythro-5,6,7,8-tetrahydrobiopterin = (6R)-L-erythro-6,7-dihydrobiopterin + H2O</text>
        <dbReference type="Rhea" id="RHEA:11920"/>
        <dbReference type="ChEBI" id="CHEBI:15377"/>
        <dbReference type="ChEBI" id="CHEBI:15642"/>
        <dbReference type="ChEBI" id="CHEBI:43120"/>
        <dbReference type="EC" id="4.2.1.96"/>
    </reaction>
</comment>
<keyword evidence="6" id="KW-1185">Reference proteome</keyword>
<dbReference type="SUPFAM" id="SSF55248">
    <property type="entry name" value="PCD-like"/>
    <property type="match status" value="1"/>
</dbReference>
<evidence type="ECO:0000313" key="5">
    <source>
        <dbReference type="EMBL" id="QEL65537.1"/>
    </source>
</evidence>
<reference evidence="5 6" key="1">
    <citation type="submission" date="2017-07" db="EMBL/GenBank/DDBJ databases">
        <title>Complete genome sequence of Oryzomicrobium terrae TPP412.</title>
        <authorList>
            <person name="Chiu L.-W."/>
            <person name="Lo K.-J."/>
            <person name="Tsai Y.-M."/>
            <person name="Lin S.-S."/>
            <person name="Kuo C.-H."/>
            <person name="Liu C.-T."/>
        </authorList>
    </citation>
    <scope>NUCLEOTIDE SEQUENCE [LARGE SCALE GENOMIC DNA]</scope>
    <source>
        <strain evidence="5 6">TPP412</strain>
    </source>
</reference>
<protein>
    <recommendedName>
        <fullName evidence="4">Putative pterin-4-alpha-carbinolamine dehydratase</fullName>
        <shortName evidence="4">PHS</shortName>
        <ecNumber evidence="4">4.2.1.96</ecNumber>
    </recommendedName>
    <alternativeName>
        <fullName evidence="4">4-alpha-hydroxy-tetrahydropterin dehydratase</fullName>
    </alternativeName>
    <alternativeName>
        <fullName evidence="4">Pterin carbinolamine dehydratase</fullName>
        <shortName evidence="4">PCD</shortName>
    </alternativeName>
</protein>
<dbReference type="PANTHER" id="PTHR12599">
    <property type="entry name" value="PTERIN-4-ALPHA-CARBINOLAMINE DEHYDRATASE"/>
    <property type="match status" value="1"/>
</dbReference>
<sequence length="120" mass="12561">MTSPSLPTLDDLLATPCAPLRGPAHRLDPATVASLLQLLPSWRLDQGAIAATYRFADFATALAAANRVGALAEAENHHPDLTLGWGRLTVRFATHDVGGLSINDFRAAAKVARLLAAPGA</sequence>
<dbReference type="InterPro" id="IPR036428">
    <property type="entry name" value="PCD_sf"/>
</dbReference>
<dbReference type="EMBL" id="CP022579">
    <property type="protein sequence ID" value="QEL65537.1"/>
    <property type="molecule type" value="Genomic_DNA"/>
</dbReference>
<evidence type="ECO:0000256" key="4">
    <source>
        <dbReference type="HAMAP-Rule" id="MF_00434"/>
    </source>
</evidence>
<dbReference type="KEGG" id="otr:OTERR_20610"/>
<organism evidence="5 6">
    <name type="scientific">Oryzomicrobium terrae</name>
    <dbReference type="NCBI Taxonomy" id="1735038"/>
    <lineage>
        <taxon>Bacteria</taxon>
        <taxon>Pseudomonadati</taxon>
        <taxon>Pseudomonadota</taxon>
        <taxon>Betaproteobacteria</taxon>
        <taxon>Rhodocyclales</taxon>
        <taxon>Rhodocyclaceae</taxon>
        <taxon>Oryzomicrobium</taxon>
    </lineage>
</organism>
<dbReference type="PANTHER" id="PTHR12599:SF0">
    <property type="entry name" value="PTERIN-4-ALPHA-CARBINOLAMINE DEHYDRATASE"/>
    <property type="match status" value="1"/>
</dbReference>
<dbReference type="GO" id="GO:0008124">
    <property type="term" value="F:4-alpha-hydroxytetrahydrobiopterin dehydratase activity"/>
    <property type="evidence" value="ECO:0007669"/>
    <property type="project" value="UniProtKB-UniRule"/>
</dbReference>
<evidence type="ECO:0000256" key="1">
    <source>
        <dbReference type="ARBA" id="ARBA00001554"/>
    </source>
</evidence>
<dbReference type="GO" id="GO:0006729">
    <property type="term" value="P:tetrahydrobiopterin biosynthetic process"/>
    <property type="evidence" value="ECO:0007669"/>
    <property type="project" value="InterPro"/>
</dbReference>
<gene>
    <name evidence="5" type="primary">phhB</name>
    <name evidence="5" type="ORF">OTERR_20610</name>
</gene>
<dbReference type="RefSeq" id="WP_149425719.1">
    <property type="nucleotide sequence ID" value="NZ_CP022579.1"/>
</dbReference>
<dbReference type="Proteomes" id="UP000323671">
    <property type="component" value="Chromosome"/>
</dbReference>
<keyword evidence="3 4" id="KW-0456">Lyase</keyword>
<dbReference type="HAMAP" id="MF_00434">
    <property type="entry name" value="Pterin_4_alpha"/>
    <property type="match status" value="1"/>
</dbReference>
<dbReference type="AlphaFoldDB" id="A0A5C1EBH6"/>
<evidence type="ECO:0000256" key="3">
    <source>
        <dbReference type="ARBA" id="ARBA00023239"/>
    </source>
</evidence>
<dbReference type="EC" id="4.2.1.96" evidence="4"/>
<dbReference type="InterPro" id="IPR001533">
    <property type="entry name" value="Pterin_deHydtase"/>
</dbReference>
<dbReference type="Gene3D" id="3.30.1360.20">
    <property type="entry name" value="Transcriptional coactivator/pterin dehydratase"/>
    <property type="match status" value="1"/>
</dbReference>
<proteinExistence type="inferred from homology"/>
<accession>A0A5C1EBH6</accession>